<dbReference type="Proteomes" id="UP000734854">
    <property type="component" value="Unassembled WGS sequence"/>
</dbReference>
<comment type="caution">
    <text evidence="3">The sequence shown here is derived from an EMBL/GenBank/DDBJ whole genome shotgun (WGS) entry which is preliminary data.</text>
</comment>
<evidence type="ECO:0000256" key="1">
    <source>
        <dbReference type="SAM" id="MobiDB-lite"/>
    </source>
</evidence>
<evidence type="ECO:0000313" key="3">
    <source>
        <dbReference type="EMBL" id="KAG6508104.1"/>
    </source>
</evidence>
<dbReference type="InterPro" id="IPR054575">
    <property type="entry name" value="At5g48480-like_C"/>
</dbReference>
<dbReference type="EMBL" id="JACMSC010000009">
    <property type="protein sequence ID" value="KAG6508104.1"/>
    <property type="molecule type" value="Genomic_DNA"/>
</dbReference>
<reference evidence="3 4" key="1">
    <citation type="submission" date="2020-08" db="EMBL/GenBank/DDBJ databases">
        <title>Plant Genome Project.</title>
        <authorList>
            <person name="Zhang R.-G."/>
        </authorList>
    </citation>
    <scope>NUCLEOTIDE SEQUENCE [LARGE SCALE GENOMIC DNA]</scope>
    <source>
        <tissue evidence="3">Rhizome</tissue>
    </source>
</reference>
<dbReference type="Pfam" id="PF22650">
    <property type="entry name" value="At5g48480-like_C"/>
    <property type="match status" value="1"/>
</dbReference>
<name>A0A8J5H235_ZINOF</name>
<dbReference type="Gene3D" id="3.10.180.10">
    <property type="entry name" value="2,3-Dihydroxybiphenyl 1,2-Dioxygenase, domain 1"/>
    <property type="match status" value="1"/>
</dbReference>
<evidence type="ECO:0000313" key="4">
    <source>
        <dbReference type="Proteomes" id="UP000734854"/>
    </source>
</evidence>
<dbReference type="InterPro" id="IPR037523">
    <property type="entry name" value="VOC_core"/>
</dbReference>
<proteinExistence type="predicted"/>
<protein>
    <recommendedName>
        <fullName evidence="2">VOC domain-containing protein</fullName>
    </recommendedName>
</protein>
<gene>
    <name evidence="3" type="ORF">ZIOFF_033463</name>
</gene>
<organism evidence="3 4">
    <name type="scientific">Zingiber officinale</name>
    <name type="common">Ginger</name>
    <name type="synonym">Amomum zingiber</name>
    <dbReference type="NCBI Taxonomy" id="94328"/>
    <lineage>
        <taxon>Eukaryota</taxon>
        <taxon>Viridiplantae</taxon>
        <taxon>Streptophyta</taxon>
        <taxon>Embryophyta</taxon>
        <taxon>Tracheophyta</taxon>
        <taxon>Spermatophyta</taxon>
        <taxon>Magnoliopsida</taxon>
        <taxon>Liliopsida</taxon>
        <taxon>Zingiberales</taxon>
        <taxon>Zingiberaceae</taxon>
        <taxon>Zingiber</taxon>
    </lineage>
</organism>
<feature type="domain" description="VOC" evidence="2">
    <location>
        <begin position="139"/>
        <end position="266"/>
    </location>
</feature>
<dbReference type="Pfam" id="PF22656">
    <property type="entry name" value="At5g48480-like_N"/>
    <property type="match status" value="1"/>
</dbReference>
<dbReference type="PANTHER" id="PTHR34109:SF1">
    <property type="entry name" value="VOC DOMAIN-CONTAINING PROTEIN"/>
    <property type="match status" value="1"/>
</dbReference>
<feature type="compositionally biased region" description="Acidic residues" evidence="1">
    <location>
        <begin position="24"/>
        <end position="39"/>
    </location>
</feature>
<evidence type="ECO:0000259" key="2">
    <source>
        <dbReference type="PROSITE" id="PS51819"/>
    </source>
</evidence>
<dbReference type="InterPro" id="IPR054576">
    <property type="entry name" value="At5g48480-like_N"/>
</dbReference>
<dbReference type="AlphaFoldDB" id="A0A8J5H235"/>
<feature type="region of interest" description="Disordered" evidence="1">
    <location>
        <begin position="1"/>
        <end position="54"/>
    </location>
</feature>
<dbReference type="PROSITE" id="PS51819">
    <property type="entry name" value="VOC"/>
    <property type="match status" value="1"/>
</dbReference>
<accession>A0A8J5H235</accession>
<dbReference type="SUPFAM" id="SSF54593">
    <property type="entry name" value="Glyoxalase/Bleomycin resistance protein/Dihydroxybiphenyl dioxygenase"/>
    <property type="match status" value="1"/>
</dbReference>
<keyword evidence="4" id="KW-1185">Reference proteome</keyword>
<dbReference type="PANTHER" id="PTHR34109">
    <property type="entry name" value="BNAUNNG04460D PROTEIN-RELATED"/>
    <property type="match status" value="1"/>
</dbReference>
<dbReference type="InterPro" id="IPR029068">
    <property type="entry name" value="Glyas_Bleomycin-R_OHBP_Dase"/>
</dbReference>
<sequence>MAAAVESAPVIGDLVEEPPAPLGDEPEPAPEAEAEAAAEEEPKGGGEEEVVAATEAEEPTLTAMTVDTCTRGSRGSRAKPPASREWHSNCFSKFLRKPNKRRCCSTTYRIRLQRVVPKASGKGFDLAMAATSSEAGLYGIKTQLLIPGAKAAAAVKFYGDAFGAEELRRVSYPKRKRNLPRIISSELKIGSSVLLVSDRFDEGGEEGSAASFGGIAIWIETEDVDEAVKRALAAGAELVSEVAEHHNGVFGKVKDPYDVVWVIESVPKNFKPKN</sequence>